<reference evidence="1" key="1">
    <citation type="submission" date="2017-04" db="EMBL/GenBank/DDBJ databases">
        <title>Genome deletions in a multicellular cyanobacterial endosymbiont for morphological adaptation in marine diatoms.</title>
        <authorList>
            <person name="Wang Y."/>
            <person name="Gao H."/>
            <person name="Li R."/>
            <person name="Xu X."/>
        </authorList>
    </citation>
    <scope>NUCLEOTIDE SEQUENCE</scope>
    <source>
        <strain evidence="1">FACHB 800</strain>
    </source>
</reference>
<dbReference type="EMBL" id="CP021056">
    <property type="protein sequence ID" value="QXE26144.1"/>
    <property type="molecule type" value="Genomic_DNA"/>
</dbReference>
<protein>
    <submittedName>
        <fullName evidence="1">Uncharacterized protein</fullName>
    </submittedName>
</protein>
<dbReference type="Proteomes" id="UP000683511">
    <property type="component" value="Chromosome"/>
</dbReference>
<gene>
    <name evidence="1" type="ORF">B6N60_04875</name>
</gene>
<organism evidence="1 2">
    <name type="scientific">Richelia sinica FACHB-800</name>
    <dbReference type="NCBI Taxonomy" id="1357546"/>
    <lineage>
        <taxon>Bacteria</taxon>
        <taxon>Bacillati</taxon>
        <taxon>Cyanobacteriota</taxon>
        <taxon>Cyanophyceae</taxon>
        <taxon>Nostocales</taxon>
        <taxon>Nostocaceae</taxon>
        <taxon>Richelia</taxon>
    </lineage>
</organism>
<proteinExistence type="predicted"/>
<keyword evidence="2" id="KW-1185">Reference proteome</keyword>
<name>A0A975Y7B4_9NOST</name>
<accession>A0A975Y7B4</accession>
<evidence type="ECO:0000313" key="2">
    <source>
        <dbReference type="Proteomes" id="UP000683511"/>
    </source>
</evidence>
<dbReference type="AlphaFoldDB" id="A0A975Y7B4"/>
<dbReference type="KEGG" id="rsin:B6N60_04875"/>
<evidence type="ECO:0000313" key="1">
    <source>
        <dbReference type="EMBL" id="QXE26144.1"/>
    </source>
</evidence>
<sequence length="41" mass="4736">MLGVADKVFPFLAQGMKGRYKLQILPNRPTATEFRSVVWLR</sequence>